<name>A0A0D3JKG2_EMIH1</name>
<proteinExistence type="predicted"/>
<dbReference type="EnsemblProtists" id="EOD23997">
    <property type="protein sequence ID" value="EOD23997"/>
    <property type="gene ID" value="EMIHUDRAFT_354581"/>
</dbReference>
<protein>
    <submittedName>
        <fullName evidence="1">Uncharacterized protein</fullName>
    </submittedName>
</protein>
<organism evidence="1 2">
    <name type="scientific">Emiliania huxleyi (strain CCMP1516)</name>
    <dbReference type="NCBI Taxonomy" id="280463"/>
    <lineage>
        <taxon>Eukaryota</taxon>
        <taxon>Haptista</taxon>
        <taxon>Haptophyta</taxon>
        <taxon>Prymnesiophyceae</taxon>
        <taxon>Isochrysidales</taxon>
        <taxon>Noelaerhabdaceae</taxon>
        <taxon>Emiliania</taxon>
    </lineage>
</organism>
<dbReference type="PaxDb" id="2903-EOD23997"/>
<keyword evidence="2" id="KW-1185">Reference proteome</keyword>
<dbReference type="KEGG" id="ehx:EMIHUDRAFT_354581"/>
<evidence type="ECO:0000313" key="1">
    <source>
        <dbReference type="EnsemblProtists" id="EOD23997"/>
    </source>
</evidence>
<dbReference type="Proteomes" id="UP000013827">
    <property type="component" value="Unassembled WGS sequence"/>
</dbReference>
<dbReference type="RefSeq" id="XP_005776426.1">
    <property type="nucleotide sequence ID" value="XM_005776369.1"/>
</dbReference>
<reference evidence="1" key="2">
    <citation type="submission" date="2024-10" db="UniProtKB">
        <authorList>
            <consortium name="EnsemblProtists"/>
        </authorList>
    </citation>
    <scope>IDENTIFICATION</scope>
</reference>
<dbReference type="GeneID" id="17269543"/>
<reference evidence="2" key="1">
    <citation type="journal article" date="2013" name="Nature">
        <title>Pan genome of the phytoplankton Emiliania underpins its global distribution.</title>
        <authorList>
            <person name="Read B.A."/>
            <person name="Kegel J."/>
            <person name="Klute M.J."/>
            <person name="Kuo A."/>
            <person name="Lefebvre S.C."/>
            <person name="Maumus F."/>
            <person name="Mayer C."/>
            <person name="Miller J."/>
            <person name="Monier A."/>
            <person name="Salamov A."/>
            <person name="Young J."/>
            <person name="Aguilar M."/>
            <person name="Claverie J.M."/>
            <person name="Frickenhaus S."/>
            <person name="Gonzalez K."/>
            <person name="Herman E.K."/>
            <person name="Lin Y.C."/>
            <person name="Napier J."/>
            <person name="Ogata H."/>
            <person name="Sarno A.F."/>
            <person name="Shmutz J."/>
            <person name="Schroeder D."/>
            <person name="de Vargas C."/>
            <person name="Verret F."/>
            <person name="von Dassow P."/>
            <person name="Valentin K."/>
            <person name="Van de Peer Y."/>
            <person name="Wheeler G."/>
            <person name="Dacks J.B."/>
            <person name="Delwiche C.F."/>
            <person name="Dyhrman S.T."/>
            <person name="Glockner G."/>
            <person name="John U."/>
            <person name="Richards T."/>
            <person name="Worden A.Z."/>
            <person name="Zhang X."/>
            <person name="Grigoriev I.V."/>
            <person name="Allen A.E."/>
            <person name="Bidle K."/>
            <person name="Borodovsky M."/>
            <person name="Bowler C."/>
            <person name="Brownlee C."/>
            <person name="Cock J.M."/>
            <person name="Elias M."/>
            <person name="Gladyshev V.N."/>
            <person name="Groth M."/>
            <person name="Guda C."/>
            <person name="Hadaegh A."/>
            <person name="Iglesias-Rodriguez M.D."/>
            <person name="Jenkins J."/>
            <person name="Jones B.M."/>
            <person name="Lawson T."/>
            <person name="Leese F."/>
            <person name="Lindquist E."/>
            <person name="Lobanov A."/>
            <person name="Lomsadze A."/>
            <person name="Malik S.B."/>
            <person name="Marsh M.E."/>
            <person name="Mackinder L."/>
            <person name="Mock T."/>
            <person name="Mueller-Roeber B."/>
            <person name="Pagarete A."/>
            <person name="Parker M."/>
            <person name="Probert I."/>
            <person name="Quesneville H."/>
            <person name="Raines C."/>
            <person name="Rensing S.A."/>
            <person name="Riano-Pachon D.M."/>
            <person name="Richier S."/>
            <person name="Rokitta S."/>
            <person name="Shiraiwa Y."/>
            <person name="Soanes D.M."/>
            <person name="van der Giezen M."/>
            <person name="Wahlund T.M."/>
            <person name="Williams B."/>
            <person name="Wilson W."/>
            <person name="Wolfe G."/>
            <person name="Wurch L.L."/>
        </authorList>
    </citation>
    <scope>NUCLEOTIDE SEQUENCE</scope>
</reference>
<accession>A0A0D3JKG2</accession>
<dbReference type="AlphaFoldDB" id="A0A0D3JKG2"/>
<sequence>TSRQRRTRWMPSSLRCAESAAHETAFSAYLWALDASVRPSCAAGTALVRTSAASAEWAASAYAVLVSMREAGQGLMLELPRRRAVLQALAASLVRANEAGFARNV</sequence>
<dbReference type="HOGENOM" id="CLU_2243609_0_0_1"/>
<evidence type="ECO:0000313" key="2">
    <source>
        <dbReference type="Proteomes" id="UP000013827"/>
    </source>
</evidence>